<dbReference type="AlphaFoldDB" id="A0A6J6SKQ2"/>
<evidence type="ECO:0000313" key="1">
    <source>
        <dbReference type="EMBL" id="CAB4735187.1"/>
    </source>
</evidence>
<name>A0A6J6SKQ2_9ZZZZ</name>
<reference evidence="1" key="1">
    <citation type="submission" date="2020-05" db="EMBL/GenBank/DDBJ databases">
        <authorList>
            <person name="Chiriac C."/>
            <person name="Salcher M."/>
            <person name="Ghai R."/>
            <person name="Kavagutti S V."/>
        </authorList>
    </citation>
    <scope>NUCLEOTIDE SEQUENCE</scope>
</reference>
<proteinExistence type="predicted"/>
<gene>
    <name evidence="1" type="ORF">UFOPK2761_00830</name>
</gene>
<protein>
    <submittedName>
        <fullName evidence="1">Unannotated protein</fullName>
    </submittedName>
</protein>
<dbReference type="EMBL" id="CAEZYQ010000005">
    <property type="protein sequence ID" value="CAB4735187.1"/>
    <property type="molecule type" value="Genomic_DNA"/>
</dbReference>
<organism evidence="1">
    <name type="scientific">freshwater metagenome</name>
    <dbReference type="NCBI Taxonomy" id="449393"/>
    <lineage>
        <taxon>unclassified sequences</taxon>
        <taxon>metagenomes</taxon>
        <taxon>ecological metagenomes</taxon>
    </lineage>
</organism>
<sequence length="177" mass="19839">MEGYARHVKADVSPEQAIELASVDKLAEKLLAHIVATKDEIALLHIHGAPSKAIQTHFAKLLREDLGFREEVVLTPQSGLVTHARPDFFFELEEGRGIIAEVERGGTTTNNHDLKDLWKAHIAPDAHHLFLMVPQNNWKADGSPRERPFPIVARRLGAFFGDPRREIDVLSAHVFAY</sequence>
<accession>A0A6J6SKQ2</accession>